<dbReference type="Gene3D" id="2.170.130.10">
    <property type="entry name" value="TonB-dependent receptor, plug domain"/>
    <property type="match status" value="1"/>
</dbReference>
<comment type="caution">
    <text evidence="3">The sequence shown here is derived from an EMBL/GenBank/DDBJ whole genome shotgun (WGS) entry which is preliminary data.</text>
</comment>
<dbReference type="InterPro" id="IPR037066">
    <property type="entry name" value="Plug_dom_sf"/>
</dbReference>
<reference evidence="3 4" key="1">
    <citation type="submission" date="2019-04" db="EMBL/GenBank/DDBJ databases">
        <title>Sphingobacterium olei sp. nov., isolated from oil-contaminated soil.</title>
        <authorList>
            <person name="Liu B."/>
        </authorList>
    </citation>
    <scope>NUCLEOTIDE SEQUENCE [LARGE SCALE GENOMIC DNA]</scope>
    <source>
        <strain evidence="3 4">HAL-9</strain>
    </source>
</reference>
<dbReference type="SMART" id="SM00327">
    <property type="entry name" value="VWA"/>
    <property type="match status" value="1"/>
</dbReference>
<dbReference type="Pfam" id="PF00092">
    <property type="entry name" value="VWA"/>
    <property type="match status" value="1"/>
</dbReference>
<dbReference type="PANTHER" id="PTHR10579:SF43">
    <property type="entry name" value="ZINC FINGER (C3HC4-TYPE RING FINGER) FAMILY PROTEIN"/>
    <property type="match status" value="1"/>
</dbReference>
<name>A0A4U0NA71_9SPHI</name>
<dbReference type="InterPro" id="IPR051266">
    <property type="entry name" value="CLCR"/>
</dbReference>
<dbReference type="PANTHER" id="PTHR10579">
    <property type="entry name" value="CALCIUM-ACTIVATED CHLORIDE CHANNEL REGULATOR"/>
    <property type="match status" value="1"/>
</dbReference>
<keyword evidence="1" id="KW-0732">Signal</keyword>
<dbReference type="InterPro" id="IPR022156">
    <property type="entry name" value="Uncharacterised_YfbK_N"/>
</dbReference>
<evidence type="ECO:0000313" key="3">
    <source>
        <dbReference type="EMBL" id="TJZ50795.1"/>
    </source>
</evidence>
<dbReference type="SUPFAM" id="SSF56935">
    <property type="entry name" value="Porins"/>
    <property type="match status" value="1"/>
</dbReference>
<feature type="signal peptide" evidence="1">
    <location>
        <begin position="1"/>
        <end position="22"/>
    </location>
</feature>
<gene>
    <name evidence="3" type="ORF">FAZ15_20815</name>
</gene>
<dbReference type="PROSITE" id="PS50234">
    <property type="entry name" value="VWFA"/>
    <property type="match status" value="1"/>
</dbReference>
<dbReference type="Pfam" id="PF12450">
    <property type="entry name" value="vWF_A"/>
    <property type="match status" value="1"/>
</dbReference>
<dbReference type="Pfam" id="PF13715">
    <property type="entry name" value="CarbopepD_reg_2"/>
    <property type="match status" value="1"/>
</dbReference>
<dbReference type="Pfam" id="PF07715">
    <property type="entry name" value="Plug"/>
    <property type="match status" value="1"/>
</dbReference>
<dbReference type="InterPro" id="IPR008969">
    <property type="entry name" value="CarboxyPept-like_regulatory"/>
</dbReference>
<dbReference type="OrthoDB" id="9805121at2"/>
<dbReference type="SUPFAM" id="SSF49464">
    <property type="entry name" value="Carboxypeptidase regulatory domain-like"/>
    <property type="match status" value="1"/>
</dbReference>
<evidence type="ECO:0000259" key="2">
    <source>
        <dbReference type="PROSITE" id="PS50234"/>
    </source>
</evidence>
<dbReference type="EMBL" id="SUME01000012">
    <property type="protein sequence ID" value="TJZ50795.1"/>
    <property type="molecule type" value="Genomic_DNA"/>
</dbReference>
<dbReference type="InterPro" id="IPR012910">
    <property type="entry name" value="Plug_dom"/>
</dbReference>
<feature type="chain" id="PRO_5020476871" evidence="1">
    <location>
        <begin position="23"/>
        <end position="650"/>
    </location>
</feature>
<protein>
    <submittedName>
        <fullName evidence="3">DUF3520 domain-containing protein</fullName>
    </submittedName>
</protein>
<proteinExistence type="predicted"/>
<dbReference type="AlphaFoldDB" id="A0A4U0NA71"/>
<keyword evidence="4" id="KW-1185">Reference proteome</keyword>
<sequence>MKAIISSILLIFTIVAGNHVHARTITGKIVDDANVPIAGVEVRNTTKKINTLSDQSGIYNIKAGEGDELTFNCVGYVSQSIKVGKSNTINVTLLAQVNQLDEVVVVGYGAAKREALTGSAVIIRGQDAKDIPVTNYNNLLQGKVAGVNVSANRSGQQNILIRGVSPIRETQQSESYRGIEENKFINPLNQPLSTFAADVDAASYGNVRRFIKSGQLPPVDAVRIEEMINYFQYSLDAPENGDPVNIKTELAQAPWNAKHQLLRISLKAKNVPTGKLPASNFVFLVDISGSMMNANKLPLVKSSLKLLVDQLREVDKVAIVTYAGNANVALESISGSQKMKIKDVIEGLQAGGSTAGGDGLKMAYKMARQNFIKNGNNRIVMATDGDFNVGASSDDDMEKLISRERESGVHISILGYGMGNYKDSKLELLANKGHGNYAYIDNITEARKAIITEFGGTLFTVAKDVKIQVEFNPNMVKAYRLVGYENRLMAAEDFNNDNKLGGDMGVGHAVTAIYEVVPAGVNSEIIGSVDDLKYQKTERKTTANNSSELATVKFRYKEPYGERSKLKQQIVLANAGNISAMSEDFQFATSVAELGMLLRNSDYKQNANFDGLIKRAKLAKGKDDEGYRAEFIRMAEDAKALTKSTALVNN</sequence>
<dbReference type="SUPFAM" id="SSF53300">
    <property type="entry name" value="vWA-like"/>
    <property type="match status" value="1"/>
</dbReference>
<dbReference type="InterPro" id="IPR036465">
    <property type="entry name" value="vWFA_dom_sf"/>
</dbReference>
<dbReference type="Pfam" id="PF12034">
    <property type="entry name" value="YfbK_C"/>
    <property type="match status" value="1"/>
</dbReference>
<dbReference type="InterPro" id="IPR021908">
    <property type="entry name" value="YfbK_C"/>
</dbReference>
<dbReference type="RefSeq" id="WP_136903304.1">
    <property type="nucleotide sequence ID" value="NZ_SUME01000012.1"/>
</dbReference>
<evidence type="ECO:0000256" key="1">
    <source>
        <dbReference type="SAM" id="SignalP"/>
    </source>
</evidence>
<dbReference type="Gene3D" id="3.40.50.410">
    <property type="entry name" value="von Willebrand factor, type A domain"/>
    <property type="match status" value="1"/>
</dbReference>
<accession>A0A4U0NA71</accession>
<evidence type="ECO:0000313" key="4">
    <source>
        <dbReference type="Proteomes" id="UP000306808"/>
    </source>
</evidence>
<organism evidence="3 4">
    <name type="scientific">Sphingobacterium olei</name>
    <dbReference type="NCBI Taxonomy" id="2571155"/>
    <lineage>
        <taxon>Bacteria</taxon>
        <taxon>Pseudomonadati</taxon>
        <taxon>Bacteroidota</taxon>
        <taxon>Sphingobacteriia</taxon>
        <taxon>Sphingobacteriales</taxon>
        <taxon>Sphingobacteriaceae</taxon>
        <taxon>Sphingobacterium</taxon>
    </lineage>
</organism>
<dbReference type="Proteomes" id="UP000306808">
    <property type="component" value="Unassembled WGS sequence"/>
</dbReference>
<feature type="domain" description="VWFA" evidence="2">
    <location>
        <begin position="280"/>
        <end position="458"/>
    </location>
</feature>
<dbReference type="CDD" id="cd01465">
    <property type="entry name" value="vWA_subgroup"/>
    <property type="match status" value="1"/>
</dbReference>
<dbReference type="InterPro" id="IPR002035">
    <property type="entry name" value="VWF_A"/>
</dbReference>